<sequence>MSNPSASISATQASTATSDKTDGTHMKPVGAVTPSSSIYASLQKSNPRAVRFLTCVLVMLSVSGALLVCQSLLASRVPVLSLVPRLAILILAAFSYEWMWVHSRGLTRVRRAYFDEANVLETYQPRARAEGQFFQADPPTPGPNDGKVTFGEGTEDPDPSRNAQFNKARDAHYANEFLMAEKMAKEQNLFGAGAVDPGPPKGPLVPADLSNKKDDKKKAPRSGSFERV</sequence>
<feature type="transmembrane region" description="Helical" evidence="2">
    <location>
        <begin position="52"/>
        <end position="73"/>
    </location>
</feature>
<reference evidence="3" key="1">
    <citation type="submission" date="2023-06" db="EMBL/GenBank/DDBJ databases">
        <authorList>
            <person name="Delattre M."/>
        </authorList>
    </citation>
    <scope>NUCLEOTIDE SEQUENCE</scope>
    <source>
        <strain evidence="3">AF72</strain>
    </source>
</reference>
<dbReference type="AlphaFoldDB" id="A0AA36D1G7"/>
<dbReference type="Proteomes" id="UP001177023">
    <property type="component" value="Unassembled WGS sequence"/>
</dbReference>
<evidence type="ECO:0000313" key="3">
    <source>
        <dbReference type="EMBL" id="CAJ0578127.1"/>
    </source>
</evidence>
<proteinExistence type="predicted"/>
<feature type="region of interest" description="Disordered" evidence="1">
    <location>
        <begin position="190"/>
        <end position="228"/>
    </location>
</feature>
<keyword evidence="2" id="KW-0472">Membrane</keyword>
<name>A0AA36D1G7_9BILA</name>
<evidence type="ECO:0000256" key="1">
    <source>
        <dbReference type="SAM" id="MobiDB-lite"/>
    </source>
</evidence>
<feature type="region of interest" description="Disordered" evidence="1">
    <location>
        <begin position="1"/>
        <end position="29"/>
    </location>
</feature>
<dbReference type="EMBL" id="CATQJA010002653">
    <property type="protein sequence ID" value="CAJ0578127.1"/>
    <property type="molecule type" value="Genomic_DNA"/>
</dbReference>
<feature type="region of interest" description="Disordered" evidence="1">
    <location>
        <begin position="133"/>
        <end position="165"/>
    </location>
</feature>
<organism evidence="3 4">
    <name type="scientific">Mesorhabditis spiculigera</name>
    <dbReference type="NCBI Taxonomy" id="96644"/>
    <lineage>
        <taxon>Eukaryota</taxon>
        <taxon>Metazoa</taxon>
        <taxon>Ecdysozoa</taxon>
        <taxon>Nematoda</taxon>
        <taxon>Chromadorea</taxon>
        <taxon>Rhabditida</taxon>
        <taxon>Rhabditina</taxon>
        <taxon>Rhabditomorpha</taxon>
        <taxon>Rhabditoidea</taxon>
        <taxon>Rhabditidae</taxon>
        <taxon>Mesorhabditinae</taxon>
        <taxon>Mesorhabditis</taxon>
    </lineage>
</organism>
<evidence type="ECO:0000256" key="2">
    <source>
        <dbReference type="SAM" id="Phobius"/>
    </source>
</evidence>
<comment type="caution">
    <text evidence="3">The sequence shown here is derived from an EMBL/GenBank/DDBJ whole genome shotgun (WGS) entry which is preliminary data.</text>
</comment>
<keyword evidence="2" id="KW-1133">Transmembrane helix</keyword>
<keyword evidence="2" id="KW-0812">Transmembrane</keyword>
<gene>
    <name evidence="3" type="ORF">MSPICULIGERA_LOCUS16388</name>
</gene>
<keyword evidence="4" id="KW-1185">Reference proteome</keyword>
<accession>A0AA36D1G7</accession>
<feature type="compositionally biased region" description="Low complexity" evidence="1">
    <location>
        <begin position="1"/>
        <end position="18"/>
    </location>
</feature>
<feature type="transmembrane region" description="Helical" evidence="2">
    <location>
        <begin position="79"/>
        <end position="101"/>
    </location>
</feature>
<evidence type="ECO:0000313" key="4">
    <source>
        <dbReference type="Proteomes" id="UP001177023"/>
    </source>
</evidence>
<feature type="non-terminal residue" evidence="3">
    <location>
        <position position="1"/>
    </location>
</feature>
<protein>
    <submittedName>
        <fullName evidence="3">Uncharacterized protein</fullName>
    </submittedName>
</protein>